<comment type="subcellular location">
    <subcellularLocation>
        <location evidence="1">Nucleus</location>
    </subcellularLocation>
</comment>
<accession>A0A9P4I1S5</accession>
<evidence type="ECO:0000256" key="3">
    <source>
        <dbReference type="SAM" id="MobiDB-lite"/>
    </source>
</evidence>
<dbReference type="EMBL" id="ML978711">
    <property type="protein sequence ID" value="KAF2091582.1"/>
    <property type="molecule type" value="Genomic_DNA"/>
</dbReference>
<evidence type="ECO:0000256" key="2">
    <source>
        <dbReference type="ARBA" id="ARBA00023242"/>
    </source>
</evidence>
<evidence type="ECO:0000313" key="5">
    <source>
        <dbReference type="EMBL" id="KAF2091582.1"/>
    </source>
</evidence>
<dbReference type="InterPro" id="IPR021858">
    <property type="entry name" value="Fun_TF"/>
</dbReference>
<feature type="compositionally biased region" description="Basic and acidic residues" evidence="3">
    <location>
        <begin position="1"/>
        <end position="11"/>
    </location>
</feature>
<dbReference type="Pfam" id="PF00172">
    <property type="entry name" value="Zn_clus"/>
    <property type="match status" value="1"/>
</dbReference>
<dbReference type="GO" id="GO:0000976">
    <property type="term" value="F:transcription cis-regulatory region binding"/>
    <property type="evidence" value="ECO:0007669"/>
    <property type="project" value="TreeGrafter"/>
</dbReference>
<feature type="compositionally biased region" description="Polar residues" evidence="3">
    <location>
        <begin position="676"/>
        <end position="685"/>
    </location>
</feature>
<dbReference type="SUPFAM" id="SSF57701">
    <property type="entry name" value="Zn2/Cys6 DNA-binding domain"/>
    <property type="match status" value="1"/>
</dbReference>
<dbReference type="PROSITE" id="PS00463">
    <property type="entry name" value="ZN2_CY6_FUNGAL_1"/>
    <property type="match status" value="1"/>
</dbReference>
<dbReference type="PANTHER" id="PTHR37534:SF23">
    <property type="entry name" value="ZN(II)2CYS6 TRANSCRIPTION FACTOR (EUROFUNG)"/>
    <property type="match status" value="1"/>
</dbReference>
<feature type="compositionally biased region" description="Polar residues" evidence="3">
    <location>
        <begin position="113"/>
        <end position="128"/>
    </location>
</feature>
<dbReference type="GO" id="GO:0008270">
    <property type="term" value="F:zinc ion binding"/>
    <property type="evidence" value="ECO:0007669"/>
    <property type="project" value="InterPro"/>
</dbReference>
<proteinExistence type="predicted"/>
<dbReference type="InterPro" id="IPR001138">
    <property type="entry name" value="Zn2Cys6_DnaBD"/>
</dbReference>
<dbReference type="PROSITE" id="PS50048">
    <property type="entry name" value="ZN2_CY6_FUNGAL_2"/>
    <property type="match status" value="1"/>
</dbReference>
<feature type="domain" description="Zn(2)-C6 fungal-type" evidence="4">
    <location>
        <begin position="40"/>
        <end position="68"/>
    </location>
</feature>
<dbReference type="InterPro" id="IPR036864">
    <property type="entry name" value="Zn2-C6_fun-type_DNA-bd_sf"/>
</dbReference>
<dbReference type="GO" id="GO:0005634">
    <property type="term" value="C:nucleus"/>
    <property type="evidence" value="ECO:0007669"/>
    <property type="project" value="UniProtKB-SubCell"/>
</dbReference>
<evidence type="ECO:0000256" key="1">
    <source>
        <dbReference type="ARBA" id="ARBA00004123"/>
    </source>
</evidence>
<feature type="compositionally biased region" description="Pro residues" evidence="3">
    <location>
        <begin position="666"/>
        <end position="675"/>
    </location>
</feature>
<keyword evidence="2" id="KW-0539">Nucleus</keyword>
<feature type="region of interest" description="Disordered" evidence="3">
    <location>
        <begin position="655"/>
        <end position="739"/>
    </location>
</feature>
<keyword evidence="6" id="KW-1185">Reference proteome</keyword>
<feature type="region of interest" description="Disordered" evidence="3">
    <location>
        <begin position="104"/>
        <end position="138"/>
    </location>
</feature>
<feature type="compositionally biased region" description="Basic and acidic residues" evidence="3">
    <location>
        <begin position="717"/>
        <end position="736"/>
    </location>
</feature>
<dbReference type="Gene3D" id="4.10.240.10">
    <property type="entry name" value="Zn(2)-C6 fungal-type DNA-binding domain"/>
    <property type="match status" value="1"/>
</dbReference>
<dbReference type="GO" id="GO:0000981">
    <property type="term" value="F:DNA-binding transcription factor activity, RNA polymerase II-specific"/>
    <property type="evidence" value="ECO:0007669"/>
    <property type="project" value="InterPro"/>
</dbReference>
<dbReference type="Pfam" id="PF11951">
    <property type="entry name" value="Fungal_trans_2"/>
    <property type="match status" value="2"/>
</dbReference>
<name>A0A9P4I1S5_9PEZI</name>
<sequence>MAPTDDSHPADEPSGALPAAHVESSGPPKNPKLRKRTKTGCLTCRKRRIKCDEARPICRNCTKSKRHCEGYNQRVIFKSPLRNWPAAPGNLSDTLPFHSGVIPTPRPDFEEQQPISTETQHQSAFTGQNPPPQHSKESYYDENLQTNRQPGTAYDATTINFANRLSDGAQVPSQLPFTGQAQLRWSHGPSFQPLPQVAQETSNASHMTPFSSYSIRQQQNPQSQPLQQTRFPIALADNESANHRLLFPNTDIYQQADQDVLVPTELLQEAAVENEDDEYFDVDTSDDEMELIPTDSMSVPNGQRQGFEMMLKLYRDNINDLSVRSYNTMLYRGILDNYRPERTANPLKNPATARVFAHFIHATGPTLSIYERNPRNATAMFSTEAVHPSQQSLWTYTLPMMALNNQGLLHAMLAIASLHIAKLQSASQTPSLKHYAYALKKVRAAVDHSRRRHHPTTVAATLLLGFYEIMTADHVKWSSHLLGAKELFSELNFKEMTMAWRRQKTGEESAQRNFAFEHPAATINQRLFGKPYCPLPNEHTVGRLMGHVVRYDEFGKVEDGRSSGNQNKKSAGAVDIEHYEIYQDLWWWYSRHDAFQSVISGNRLLTDYSKWSDCPPRGPLGDPEALYGTHDHTVLLLGRIADFAARDRDRKIKAVNANGGQWRPGPGFPVAPPPTSYQQMTQQQGPGAHTHAKPRQSSSPEFYGMAPSSGRLQMPSHYERGSERHPTDSQTSHDETDLSQATTRAIDEWNDIRNALVSYASQLGSHFQPLPHDVMEQLLTPFGLSIQYRSYDIGIVWAMYYMMHIILIRCHPAMPPAAMVAAAVAAPQTKDIANLIGRICAGVVPLTHNLPLNPSLGAALIETSMPLFIAGIQYTDAQQRAWLVTRVKDIERRTGWASAGMIANGCQKVWEKAGQAGRGPPYVYPRDVGNPDERVAGRIEENGGYSQPPMDLTDRRFLRSNPITRVHWAFGLLSADEDVRPAPS</sequence>
<dbReference type="PANTHER" id="PTHR37534">
    <property type="entry name" value="TRANSCRIPTIONAL ACTIVATOR PROTEIN UGA3"/>
    <property type="match status" value="1"/>
</dbReference>
<reference evidence="5" key="1">
    <citation type="journal article" date="2020" name="Stud. Mycol.">
        <title>101 Dothideomycetes genomes: a test case for predicting lifestyles and emergence of pathogens.</title>
        <authorList>
            <person name="Haridas S."/>
            <person name="Albert R."/>
            <person name="Binder M."/>
            <person name="Bloem J."/>
            <person name="Labutti K."/>
            <person name="Salamov A."/>
            <person name="Andreopoulos B."/>
            <person name="Baker S."/>
            <person name="Barry K."/>
            <person name="Bills G."/>
            <person name="Bluhm B."/>
            <person name="Cannon C."/>
            <person name="Castanera R."/>
            <person name="Culley D."/>
            <person name="Daum C."/>
            <person name="Ezra D."/>
            <person name="Gonzalez J."/>
            <person name="Henrissat B."/>
            <person name="Kuo A."/>
            <person name="Liang C."/>
            <person name="Lipzen A."/>
            <person name="Lutzoni F."/>
            <person name="Magnuson J."/>
            <person name="Mondo S."/>
            <person name="Nolan M."/>
            <person name="Ohm R."/>
            <person name="Pangilinan J."/>
            <person name="Park H.-J."/>
            <person name="Ramirez L."/>
            <person name="Alfaro M."/>
            <person name="Sun H."/>
            <person name="Tritt A."/>
            <person name="Yoshinaga Y."/>
            <person name="Zwiers L.-H."/>
            <person name="Turgeon B."/>
            <person name="Goodwin S."/>
            <person name="Spatafora J."/>
            <person name="Crous P."/>
            <person name="Grigoriev I."/>
        </authorList>
    </citation>
    <scope>NUCLEOTIDE SEQUENCE</scope>
    <source>
        <strain evidence="5">CBS 121410</strain>
    </source>
</reference>
<organism evidence="5 6">
    <name type="scientific">Saccharata proteae CBS 121410</name>
    <dbReference type="NCBI Taxonomy" id="1314787"/>
    <lineage>
        <taxon>Eukaryota</taxon>
        <taxon>Fungi</taxon>
        <taxon>Dikarya</taxon>
        <taxon>Ascomycota</taxon>
        <taxon>Pezizomycotina</taxon>
        <taxon>Dothideomycetes</taxon>
        <taxon>Dothideomycetes incertae sedis</taxon>
        <taxon>Botryosphaeriales</taxon>
        <taxon>Saccharataceae</taxon>
        <taxon>Saccharata</taxon>
    </lineage>
</organism>
<dbReference type="GO" id="GO:0045944">
    <property type="term" value="P:positive regulation of transcription by RNA polymerase II"/>
    <property type="evidence" value="ECO:0007669"/>
    <property type="project" value="TreeGrafter"/>
</dbReference>
<dbReference type="AlphaFoldDB" id="A0A9P4I1S5"/>
<dbReference type="OrthoDB" id="5391043at2759"/>
<evidence type="ECO:0000313" key="6">
    <source>
        <dbReference type="Proteomes" id="UP000799776"/>
    </source>
</evidence>
<evidence type="ECO:0000259" key="4">
    <source>
        <dbReference type="PROSITE" id="PS50048"/>
    </source>
</evidence>
<feature type="region of interest" description="Disordered" evidence="3">
    <location>
        <begin position="1"/>
        <end position="37"/>
    </location>
</feature>
<dbReference type="CDD" id="cd00067">
    <property type="entry name" value="GAL4"/>
    <property type="match status" value="1"/>
</dbReference>
<dbReference type="CDD" id="cd12148">
    <property type="entry name" value="fungal_TF_MHR"/>
    <property type="match status" value="1"/>
</dbReference>
<dbReference type="SMART" id="SM00066">
    <property type="entry name" value="GAL4"/>
    <property type="match status" value="1"/>
</dbReference>
<gene>
    <name evidence="5" type="ORF">K490DRAFT_32436</name>
</gene>
<protein>
    <recommendedName>
        <fullName evidence="4">Zn(2)-C6 fungal-type domain-containing protein</fullName>
    </recommendedName>
</protein>
<dbReference type="Proteomes" id="UP000799776">
    <property type="component" value="Unassembled WGS sequence"/>
</dbReference>
<comment type="caution">
    <text evidence="5">The sequence shown here is derived from an EMBL/GenBank/DDBJ whole genome shotgun (WGS) entry which is preliminary data.</text>
</comment>